<dbReference type="SUPFAM" id="SSF101960">
    <property type="entry name" value="Stabilizer of iron transporter SufD"/>
    <property type="match status" value="1"/>
</dbReference>
<dbReference type="Pfam" id="PF19295">
    <property type="entry name" value="SufBD_N"/>
    <property type="match status" value="1"/>
</dbReference>
<dbReference type="InterPro" id="IPR011542">
    <property type="entry name" value="SUF_FeS_clus_asmbl_SufD"/>
</dbReference>
<evidence type="ECO:0000313" key="4">
    <source>
        <dbReference type="EMBL" id="AIR11540.1"/>
    </source>
</evidence>
<dbReference type="PANTHER" id="PTHR43575">
    <property type="entry name" value="PROTEIN ABCI7, CHLOROPLASTIC"/>
    <property type="match status" value="1"/>
</dbReference>
<gene>
    <name evidence="4" type="ORF">LSJ_2128c</name>
</gene>
<dbReference type="InterPro" id="IPR045595">
    <property type="entry name" value="SufBD_N"/>
</dbReference>
<evidence type="ECO:0000313" key="5">
    <source>
        <dbReference type="Proteomes" id="UP000029488"/>
    </source>
</evidence>
<dbReference type="Pfam" id="PF01458">
    <property type="entry name" value="SUFBD_core"/>
    <property type="match status" value="1"/>
</dbReference>
<feature type="domain" description="SUF system FeS cluster assembly SufBD N-terminal" evidence="3">
    <location>
        <begin position="77"/>
        <end position="147"/>
    </location>
</feature>
<dbReference type="InterPro" id="IPR000825">
    <property type="entry name" value="SUF_FeS_clus_asmbl_SufBD_core"/>
</dbReference>
<dbReference type="GO" id="GO:0016226">
    <property type="term" value="P:iron-sulfur cluster assembly"/>
    <property type="evidence" value="ECO:0007669"/>
    <property type="project" value="InterPro"/>
</dbReference>
<feature type="domain" description="SUF system FeS cluster assembly SufBD core" evidence="2">
    <location>
        <begin position="159"/>
        <end position="385"/>
    </location>
</feature>
<evidence type="ECO:0000256" key="1">
    <source>
        <dbReference type="ARBA" id="ARBA00043967"/>
    </source>
</evidence>
<dbReference type="NCBIfam" id="TIGR01981">
    <property type="entry name" value="sufD"/>
    <property type="match status" value="1"/>
</dbReference>
<sequence>MKQLSIDELIELRKEPEWFRAKRNEAKQLIETTKLPSFQKIKYHDWDINVDGTSVIDDQPKFDTNADVYQYASNKAQIKLPSEFLDKGVIVEDFEDALINHEDIMKKYFMEKGLKMDDNRLLAEHVANLQSGVLVYVPKNVDLETPLTCEYIQNSRVEEDYVHHVLIVTEANSSLSYVERLKTDGDKSNTANIVVEVIAGDGSRIHFASVDNLSKNTTAYMNRRGYLQRDSKIDWAMGMMNSGLTIGDFDSDLVGDGSHAELKVVGISTSDQIQGIDTRVTNIGKNTIGHILQHGVALDASELTFNGIGHVMKRSKGSDAQQESRILMLSPQARGDANPILLIDDNDVTAGHAASIGRVNPEQLYYLMSRGLQKRLAEKLVIRGFLAPVLDEIPLKEIRNEFSELIERKVSYDEENY</sequence>
<proteinExistence type="inferred from homology"/>
<dbReference type="AlphaFoldDB" id="A0A089QFL2"/>
<organism evidence="4 5">
    <name type="scientific">Ligilactobacillus salivarius</name>
    <dbReference type="NCBI Taxonomy" id="1624"/>
    <lineage>
        <taxon>Bacteria</taxon>
        <taxon>Bacillati</taxon>
        <taxon>Bacillota</taxon>
        <taxon>Bacilli</taxon>
        <taxon>Lactobacillales</taxon>
        <taxon>Lactobacillaceae</taxon>
        <taxon>Ligilactobacillus</taxon>
    </lineage>
</organism>
<dbReference type="Proteomes" id="UP000029488">
    <property type="component" value="Plasmid pMP1046A"/>
</dbReference>
<reference evidence="4 5" key="1">
    <citation type="journal article" date="2014" name="BMC Genomics">
        <title>Unusual genome complexity in Lactobacillus salivarius JCM1046.</title>
        <authorList>
            <person name="Raftis E.J."/>
            <person name="Forde B.M."/>
            <person name="Claesson M.J."/>
            <person name="O'Toole P.W."/>
        </authorList>
    </citation>
    <scope>NUCLEOTIDE SEQUENCE [LARGE SCALE GENOMIC DNA]</scope>
    <source>
        <strain evidence="4 5">JCM1046</strain>
        <plasmid evidence="4 5">pMP1046A</plasmid>
    </source>
</reference>
<geneLocation type="plasmid" evidence="4 5">
    <name>pMP1046A</name>
</geneLocation>
<evidence type="ECO:0000259" key="2">
    <source>
        <dbReference type="Pfam" id="PF01458"/>
    </source>
</evidence>
<accession>A0A089QFL2</accession>
<dbReference type="PANTHER" id="PTHR43575:SF1">
    <property type="entry name" value="PROTEIN ABCI7, CHLOROPLASTIC"/>
    <property type="match status" value="1"/>
</dbReference>
<comment type="similarity">
    <text evidence="1">Belongs to the iron-sulfur cluster assembly SufBD family.</text>
</comment>
<evidence type="ECO:0000259" key="3">
    <source>
        <dbReference type="Pfam" id="PF19295"/>
    </source>
</evidence>
<keyword evidence="4" id="KW-0614">Plasmid</keyword>
<dbReference type="EMBL" id="CP007647">
    <property type="protein sequence ID" value="AIR11540.1"/>
    <property type="molecule type" value="Genomic_DNA"/>
</dbReference>
<dbReference type="InterPro" id="IPR037284">
    <property type="entry name" value="SUF_FeS_clus_asmbl_SufBD_sf"/>
</dbReference>
<name>A0A089QFL2_9LACO</name>
<dbReference type="KEGG" id="lsj:LSJ_2128c"/>
<dbReference type="RefSeq" id="WP_034982156.1">
    <property type="nucleotide sequence ID" value="NZ_CP007647.1"/>
</dbReference>
<dbReference type="InterPro" id="IPR055346">
    <property type="entry name" value="Fe-S_cluster_assembly_SufBD"/>
</dbReference>
<protein>
    <submittedName>
        <fullName evidence="4">SufD protein</fullName>
    </submittedName>
</protein>